<accession>A0ABP0MPE7</accession>
<evidence type="ECO:0000256" key="6">
    <source>
        <dbReference type="ARBA" id="ARBA00023157"/>
    </source>
</evidence>
<gene>
    <name evidence="12" type="ORF">SCF082_LOCUS28797</name>
</gene>
<feature type="region of interest" description="Disordered" evidence="8">
    <location>
        <begin position="406"/>
        <end position="433"/>
    </location>
</feature>
<dbReference type="PANTHER" id="PTHR42737">
    <property type="entry name" value="GLUTATHIONE REDUCTASE"/>
    <property type="match status" value="1"/>
</dbReference>
<dbReference type="SUPFAM" id="SSF55424">
    <property type="entry name" value="FAD/NAD-linked reductases, dimerisation (C-terminal) domain"/>
    <property type="match status" value="1"/>
</dbReference>
<dbReference type="PANTHER" id="PTHR42737:SF2">
    <property type="entry name" value="GLUTATHIONE REDUCTASE"/>
    <property type="match status" value="1"/>
</dbReference>
<evidence type="ECO:0000256" key="4">
    <source>
        <dbReference type="ARBA" id="ARBA00022827"/>
    </source>
</evidence>
<evidence type="ECO:0000256" key="2">
    <source>
        <dbReference type="ARBA" id="ARBA00007532"/>
    </source>
</evidence>
<evidence type="ECO:0000259" key="9">
    <source>
        <dbReference type="Pfam" id="PF02852"/>
    </source>
</evidence>
<feature type="domain" description="Pyridine nucleotide-disulphide oxidoreductase dimerisation" evidence="9">
    <location>
        <begin position="249"/>
        <end position="360"/>
    </location>
</feature>
<keyword evidence="13" id="KW-1185">Reference proteome</keyword>
<keyword evidence="7" id="KW-0676">Redox-active center</keyword>
<dbReference type="InterPro" id="IPR023753">
    <property type="entry name" value="FAD/NAD-binding_dom"/>
</dbReference>
<name>A0ABP0MPE7_9DINO</name>
<dbReference type="Pfam" id="PF04577">
    <property type="entry name" value="Glyco_transf_61"/>
    <property type="match status" value="1"/>
</dbReference>
<reference evidence="12 13" key="1">
    <citation type="submission" date="2024-02" db="EMBL/GenBank/DDBJ databases">
        <authorList>
            <person name="Chen Y."/>
            <person name="Shah S."/>
            <person name="Dougan E. K."/>
            <person name="Thang M."/>
            <person name="Chan C."/>
        </authorList>
    </citation>
    <scope>NUCLEOTIDE SEQUENCE [LARGE SCALE GENOMIC DNA]</scope>
</reference>
<organism evidence="12 13">
    <name type="scientific">Durusdinium trenchii</name>
    <dbReference type="NCBI Taxonomy" id="1381693"/>
    <lineage>
        <taxon>Eukaryota</taxon>
        <taxon>Sar</taxon>
        <taxon>Alveolata</taxon>
        <taxon>Dinophyceae</taxon>
        <taxon>Suessiales</taxon>
        <taxon>Symbiodiniaceae</taxon>
        <taxon>Durusdinium</taxon>
    </lineage>
</organism>
<dbReference type="SUPFAM" id="SSF51905">
    <property type="entry name" value="FAD/NAD(P)-binding domain"/>
    <property type="match status" value="1"/>
</dbReference>
<dbReference type="Pfam" id="PF02852">
    <property type="entry name" value="Pyr_redox_dim"/>
    <property type="match status" value="1"/>
</dbReference>
<evidence type="ECO:0000256" key="1">
    <source>
        <dbReference type="ARBA" id="ARBA00001974"/>
    </source>
</evidence>
<feature type="domain" description="Glycosyltransferase 61 catalytic" evidence="10">
    <location>
        <begin position="654"/>
        <end position="852"/>
    </location>
</feature>
<dbReference type="InterPro" id="IPR049625">
    <property type="entry name" value="Glyco_transf_61_cat"/>
</dbReference>
<dbReference type="Proteomes" id="UP001642464">
    <property type="component" value="Unassembled WGS sequence"/>
</dbReference>
<evidence type="ECO:0000256" key="8">
    <source>
        <dbReference type="SAM" id="MobiDB-lite"/>
    </source>
</evidence>
<feature type="domain" description="FAD/NAD(P)-binding" evidence="11">
    <location>
        <begin position="17"/>
        <end position="228"/>
    </location>
</feature>
<sequence length="958" mass="105960">MRPPTTRIKASAPRQCNDGTTRVLKGQHILVACGGLPSEPDIPGVEHAINSDGFFELEEQPKKVAVVGAGYIAVEMAGILHALGSETHLFFRGDTVLRRGFDPFIVQTLMEASGLGSNTIKVGGTSTPARISCLANLGKQDDGRLTYVATEGPMGEEAILKDFDCILLAIGRKPVSDRLGLQNTGVELNKSGHIVVDAFENTNVPGIYAIGDVTSTGYELTPVAIAAGRRLADRLFLKEGRARIAYELIATVVFSHPPIGCIGLTEPQAKAEFGEENIKVKQSRFASMLYAFNDDDKKVKTALKLVLKLPEERIVGLHCIGPSSDEMMQGFAVAVRMGATRADFEASVAIHPTIAEEFVTFGGWGQQQQGDKAVRQSLDQLDLLVALMSRGTARYLRPVATCGRGGRAASAPGGARAVTLPQATERGSKRRDDLSGSIRMEVPALPLREGKNLQNWQGELWRRSLRRPGLPLKDPIFAETSIGAKELHEEWSDLSPAQPRQWPFSGATASGAAARASPRDPHRWVERPVACGKYSLQHFSGNRYAWDTSTSQRLAAPRLAVSRQRMWPRFVQKTLEVAERPANRTFSIQPHNATAFSLFPSPMGPGHLEWQALLRSESPPSPFYLPMSHKNQCQTKVSGSVFVYRGFTPEKFQYGHLLGDVLPMVAWIFHQYPNITIAVQSETTNSLVKQFMEWFDADGLVKRLLFVPVDHVVCADQLLLLEPGPGITRPEDLRIAELTMFLHRFAFQLHSQLSPASAPVAPVAVYYQRGDDTMHTRLLVAQQSDALIQLAQQRLQEQRRSEEVVLFNGSSSDGRAMSFEEQYRLFSRASLAFGVHGAGFANVLWMSSGTTAIELMCSMDTVEVRGCFVRGPGRRKKPRPMTWWRYFGRSTDLAHYVRQRFIMSYQGRCGDRSAQDTAKYNTCGIQTNTAYAALLLGFKKRFNRQLLLKQKTRRCNTG</sequence>
<feature type="compositionally biased region" description="Low complexity" evidence="8">
    <location>
        <begin position="407"/>
        <end position="417"/>
    </location>
</feature>
<evidence type="ECO:0000313" key="12">
    <source>
        <dbReference type="EMBL" id="CAK9052702.1"/>
    </source>
</evidence>
<dbReference type="InterPro" id="IPR004099">
    <property type="entry name" value="Pyr_nucl-diS_OxRdtase_dimer"/>
</dbReference>
<dbReference type="EMBL" id="CAXAMM010022891">
    <property type="protein sequence ID" value="CAK9052702.1"/>
    <property type="molecule type" value="Genomic_DNA"/>
</dbReference>
<dbReference type="InterPro" id="IPR036188">
    <property type="entry name" value="FAD/NAD-bd_sf"/>
</dbReference>
<dbReference type="Gene3D" id="3.50.50.60">
    <property type="entry name" value="FAD/NAD(P)-binding domain"/>
    <property type="match status" value="1"/>
</dbReference>
<keyword evidence="5" id="KW-0560">Oxidoreductase</keyword>
<dbReference type="InterPro" id="IPR016156">
    <property type="entry name" value="FAD/NAD-linked_Rdtase_dimer_sf"/>
</dbReference>
<keyword evidence="4" id="KW-0274">FAD</keyword>
<protein>
    <submittedName>
        <fullName evidence="12">Glutathione reductase (GR) (GRase)</fullName>
    </submittedName>
</protein>
<evidence type="ECO:0000259" key="10">
    <source>
        <dbReference type="Pfam" id="PF04577"/>
    </source>
</evidence>
<evidence type="ECO:0000259" key="11">
    <source>
        <dbReference type="Pfam" id="PF07992"/>
    </source>
</evidence>
<dbReference type="PRINTS" id="PR00368">
    <property type="entry name" value="FADPNR"/>
</dbReference>
<keyword evidence="6" id="KW-1015">Disulfide bond</keyword>
<keyword evidence="3" id="KW-0285">Flavoprotein</keyword>
<comment type="caution">
    <text evidence="12">The sequence shown here is derived from an EMBL/GenBank/DDBJ whole genome shotgun (WGS) entry which is preliminary data.</text>
</comment>
<evidence type="ECO:0000256" key="7">
    <source>
        <dbReference type="ARBA" id="ARBA00023284"/>
    </source>
</evidence>
<comment type="similarity">
    <text evidence="2">Belongs to the class-I pyridine nucleotide-disulfide oxidoreductase family.</text>
</comment>
<dbReference type="InterPro" id="IPR046952">
    <property type="entry name" value="GSHR/TRXR-like"/>
</dbReference>
<dbReference type="PRINTS" id="PR00411">
    <property type="entry name" value="PNDRDTASEI"/>
</dbReference>
<evidence type="ECO:0000256" key="5">
    <source>
        <dbReference type="ARBA" id="ARBA00023002"/>
    </source>
</evidence>
<proteinExistence type="inferred from homology"/>
<comment type="cofactor">
    <cofactor evidence="1">
        <name>FAD</name>
        <dbReference type="ChEBI" id="CHEBI:57692"/>
    </cofactor>
</comment>
<evidence type="ECO:0000256" key="3">
    <source>
        <dbReference type="ARBA" id="ARBA00022630"/>
    </source>
</evidence>
<dbReference type="Pfam" id="PF07992">
    <property type="entry name" value="Pyr_redox_2"/>
    <property type="match status" value="1"/>
</dbReference>
<evidence type="ECO:0000313" key="13">
    <source>
        <dbReference type="Proteomes" id="UP001642464"/>
    </source>
</evidence>